<keyword evidence="4" id="KW-1185">Reference proteome</keyword>
<organism evidence="3 4">
    <name type="scientific">Methylocystis parvus</name>
    <dbReference type="NCBI Taxonomy" id="134"/>
    <lineage>
        <taxon>Bacteria</taxon>
        <taxon>Pseudomonadati</taxon>
        <taxon>Pseudomonadota</taxon>
        <taxon>Alphaproteobacteria</taxon>
        <taxon>Hyphomicrobiales</taxon>
        <taxon>Methylocystaceae</taxon>
        <taxon>Methylocystis</taxon>
    </lineage>
</organism>
<dbReference type="Proteomes" id="UP000422569">
    <property type="component" value="Chromosome"/>
</dbReference>
<keyword evidence="2" id="KW-0812">Transmembrane</keyword>
<feature type="transmembrane region" description="Helical" evidence="2">
    <location>
        <begin position="6"/>
        <end position="27"/>
    </location>
</feature>
<gene>
    <name evidence="3" type="ORF">F7D14_12495</name>
</gene>
<dbReference type="AlphaFoldDB" id="A0A6B8M5J7"/>
<evidence type="ECO:0000313" key="4">
    <source>
        <dbReference type="Proteomes" id="UP000422569"/>
    </source>
</evidence>
<evidence type="ECO:0000313" key="3">
    <source>
        <dbReference type="EMBL" id="QGM98211.1"/>
    </source>
</evidence>
<evidence type="ECO:0008006" key="5">
    <source>
        <dbReference type="Google" id="ProtNLM"/>
    </source>
</evidence>
<proteinExistence type="predicted"/>
<feature type="region of interest" description="Disordered" evidence="1">
    <location>
        <begin position="147"/>
        <end position="179"/>
    </location>
</feature>
<feature type="transmembrane region" description="Helical" evidence="2">
    <location>
        <begin position="70"/>
        <end position="91"/>
    </location>
</feature>
<feature type="transmembrane region" description="Helical" evidence="2">
    <location>
        <begin position="39"/>
        <end position="58"/>
    </location>
</feature>
<evidence type="ECO:0000256" key="1">
    <source>
        <dbReference type="SAM" id="MobiDB-lite"/>
    </source>
</evidence>
<reference evidence="3 4" key="1">
    <citation type="submission" date="2019-09" db="EMBL/GenBank/DDBJ databases">
        <title>Isolation and complete genome sequencing of Methylocystis species.</title>
        <authorList>
            <person name="Rumah B.L."/>
            <person name="Stead C.E."/>
            <person name="Stevens B.C."/>
            <person name="Minton N.P."/>
            <person name="Grosse-Honebrink A."/>
            <person name="Zhang Y."/>
        </authorList>
    </citation>
    <scope>NUCLEOTIDE SEQUENCE [LARGE SCALE GENOMIC DNA]</scope>
    <source>
        <strain evidence="3 4">BRCS2</strain>
    </source>
</reference>
<evidence type="ECO:0000256" key="2">
    <source>
        <dbReference type="SAM" id="Phobius"/>
    </source>
</evidence>
<protein>
    <recommendedName>
        <fullName evidence="5">NADH-quinone oxidoreductase subunit E</fullName>
    </recommendedName>
</protein>
<dbReference type="RefSeq" id="WP_016921594.1">
    <property type="nucleotide sequence ID" value="NZ_CP044331.1"/>
</dbReference>
<keyword evidence="2" id="KW-0472">Membrane</keyword>
<dbReference type="EMBL" id="CP044331">
    <property type="protein sequence ID" value="QGM98211.1"/>
    <property type="molecule type" value="Genomic_DNA"/>
</dbReference>
<sequence>MIHLFTLGWPWLAGAFALGALIGFVTYTRARDASFSGGWIVVAGLLALGSAIFVSYAETLEGRDAAVFDIGLALSLAYAAGLPLGGFLKGFGGGAAQPKRLSPAPVVVAPIRVESPEPLIPSHARAANEEASWDAVTMSAPVDAASAADVAPAPSKKKQGVRPELLSSPRNDAPDDLSRIKGVGPKSLVKLNALGVFHYDQIAAWNLDNAKWIGAAIGAPGRVERDKWIQQARALAGEGAELK</sequence>
<keyword evidence="2" id="KW-1133">Transmembrane helix</keyword>
<name>A0A6B8M5J7_9HYPH</name>
<accession>A0A6B8M5J7</accession>
<dbReference type="KEGG" id="mpar:F7D14_12495"/>